<feature type="compositionally biased region" description="Low complexity" evidence="1">
    <location>
        <begin position="247"/>
        <end position="259"/>
    </location>
</feature>
<sequence>MKAFLAITLLSAVTNDVEPSSCPQRPIQKKKKTYRYVHRVPEVPVMESASLVFSSSRPGKGRMVASFFMLTLALVTLTVAAIVLFTAFKGWKSLAVRRRLRALDPLAAMGEPKVNGSRRSKKDSSTPADRMPRRIPIKLSSENNTMVHENFISSLNPTVASNQPPSLERSANNMSNGKSQRYLTIIPLTQQHLYNSNTGATSFKPTKSRPEIHLTEEVMLEEAHYNSSHSNEPSSTQENIRLLLTSSSSQSNSDTSPPTFDGAVQVRGPPRLSDGSEWALRMVSAFPDADLVDGNEFFLGANGSSQRHHNRSGIGQRPIFVPENPAHTHKIYVGGASTIVESKTAAASSAFRTPTTIRLFSSENPPRPTFPVKTESTGKFIASGQQTENWDNGDAFSISQRPPTEPFQRPHRHDISGDLSQKTTENRTEAAAINHHKSHVGGSAEGVNANSERRARNHESHVPRLLKLSTHAVAMVLTASVSAPDSFTKTSNSPPPESTLRAAAKTLQPRSDHITTATEDTTGSYGDEREPFTEE</sequence>
<feature type="signal peptide" evidence="3">
    <location>
        <begin position="1"/>
        <end position="19"/>
    </location>
</feature>
<feature type="compositionally biased region" description="Polar residues" evidence="1">
    <location>
        <begin position="514"/>
        <end position="524"/>
    </location>
</feature>
<organism evidence="4 5">
    <name type="scientific">Amblyomma americanum</name>
    <name type="common">Lone star tick</name>
    <dbReference type="NCBI Taxonomy" id="6943"/>
    <lineage>
        <taxon>Eukaryota</taxon>
        <taxon>Metazoa</taxon>
        <taxon>Ecdysozoa</taxon>
        <taxon>Arthropoda</taxon>
        <taxon>Chelicerata</taxon>
        <taxon>Arachnida</taxon>
        <taxon>Acari</taxon>
        <taxon>Parasitiformes</taxon>
        <taxon>Ixodida</taxon>
        <taxon>Ixodoidea</taxon>
        <taxon>Ixodidae</taxon>
        <taxon>Amblyomminae</taxon>
        <taxon>Amblyomma</taxon>
    </lineage>
</organism>
<keyword evidence="5" id="KW-1185">Reference proteome</keyword>
<dbReference type="AlphaFoldDB" id="A0AAQ4DXH8"/>
<dbReference type="Proteomes" id="UP001321473">
    <property type="component" value="Unassembled WGS sequence"/>
</dbReference>
<name>A0AAQ4DXH8_AMBAM</name>
<feature type="compositionally biased region" description="Basic and acidic residues" evidence="1">
    <location>
        <begin position="451"/>
        <end position="462"/>
    </location>
</feature>
<feature type="compositionally biased region" description="Polar residues" evidence="1">
    <location>
        <begin position="483"/>
        <end position="492"/>
    </location>
</feature>
<feature type="region of interest" description="Disordered" evidence="1">
    <location>
        <begin position="386"/>
        <end position="462"/>
    </location>
</feature>
<keyword evidence="2" id="KW-1133">Transmembrane helix</keyword>
<evidence type="ECO:0000313" key="4">
    <source>
        <dbReference type="EMBL" id="KAK8767168.1"/>
    </source>
</evidence>
<protein>
    <submittedName>
        <fullName evidence="4">Uncharacterized protein</fullName>
    </submittedName>
</protein>
<reference evidence="4 5" key="1">
    <citation type="journal article" date="2023" name="Arcadia Sci">
        <title>De novo assembly of a long-read Amblyomma americanum tick genome.</title>
        <authorList>
            <person name="Chou S."/>
            <person name="Poskanzer K.E."/>
            <person name="Rollins M."/>
            <person name="Thuy-Boun P.S."/>
        </authorList>
    </citation>
    <scope>NUCLEOTIDE SEQUENCE [LARGE SCALE GENOMIC DNA]</scope>
    <source>
        <strain evidence="4">F_SG_1</strain>
        <tissue evidence="4">Salivary glands</tissue>
    </source>
</reference>
<keyword evidence="3" id="KW-0732">Signal</keyword>
<feature type="region of interest" description="Disordered" evidence="1">
    <location>
        <begin position="247"/>
        <end position="271"/>
    </location>
</feature>
<feature type="non-terminal residue" evidence="4">
    <location>
        <position position="535"/>
    </location>
</feature>
<dbReference type="EMBL" id="JARKHS020025684">
    <property type="protein sequence ID" value="KAK8767168.1"/>
    <property type="molecule type" value="Genomic_DNA"/>
</dbReference>
<accession>A0AAQ4DXH8</accession>
<evidence type="ECO:0000313" key="5">
    <source>
        <dbReference type="Proteomes" id="UP001321473"/>
    </source>
</evidence>
<evidence type="ECO:0000256" key="1">
    <source>
        <dbReference type="SAM" id="MobiDB-lite"/>
    </source>
</evidence>
<proteinExistence type="predicted"/>
<evidence type="ECO:0000256" key="3">
    <source>
        <dbReference type="SAM" id="SignalP"/>
    </source>
</evidence>
<keyword evidence="2" id="KW-0812">Transmembrane</keyword>
<feature type="compositionally biased region" description="Basic and acidic residues" evidence="1">
    <location>
        <begin position="526"/>
        <end position="535"/>
    </location>
</feature>
<gene>
    <name evidence="4" type="ORF">V5799_006044</name>
</gene>
<evidence type="ECO:0000256" key="2">
    <source>
        <dbReference type="SAM" id="Phobius"/>
    </source>
</evidence>
<keyword evidence="2" id="KW-0472">Membrane</keyword>
<feature type="region of interest" description="Disordered" evidence="1">
    <location>
        <begin position="110"/>
        <end position="134"/>
    </location>
</feature>
<feature type="chain" id="PRO_5042920340" evidence="3">
    <location>
        <begin position="20"/>
        <end position="535"/>
    </location>
</feature>
<feature type="region of interest" description="Disordered" evidence="1">
    <location>
        <begin position="483"/>
        <end position="535"/>
    </location>
</feature>
<feature type="transmembrane region" description="Helical" evidence="2">
    <location>
        <begin position="63"/>
        <end position="88"/>
    </location>
</feature>
<comment type="caution">
    <text evidence="4">The sequence shown here is derived from an EMBL/GenBank/DDBJ whole genome shotgun (WGS) entry which is preliminary data.</text>
</comment>